<feature type="transmembrane region" description="Helical" evidence="2">
    <location>
        <begin position="183"/>
        <end position="204"/>
    </location>
</feature>
<sequence length="275" mass="30090">MLHLLLWSASGLVAGSFVRVLTRSSRDFGLAGDLVTGWLGALIGGWVFRRLGFVAPDNALAHVVMALTGAALLIGIIRAGAGWQRAVSDDPEQNGPSNGTDLDRLLTRLGAFERRVLHAFVAREHTARDPNAAFDAQATFGDRLADGVARFGGSWTFIGLFGVILVSWMAYNEGTARPFDPFPFILLNLLLSCVAALQAPVIMMSQNRQSAKDRSDARADYEINVRAEVEVMALHAKLDLLREQDWARLIALVERQQRAIEELEQRLDDRGAPGT</sequence>
<dbReference type="AlphaFoldDB" id="A0A143PLT5"/>
<feature type="transmembrane region" description="Helical" evidence="2">
    <location>
        <begin position="6"/>
        <end position="22"/>
    </location>
</feature>
<reference evidence="4" key="2">
    <citation type="submission" date="2016-04" db="EMBL/GenBank/DDBJ databases">
        <title>First Complete Genome Sequence of a Subdivision 6 Acidobacterium.</title>
        <authorList>
            <person name="Huang S."/>
            <person name="Vieira S."/>
            <person name="Bunk B."/>
            <person name="Riedel T."/>
            <person name="Sproeer C."/>
            <person name="Overmann J."/>
        </authorList>
    </citation>
    <scope>NUCLEOTIDE SEQUENCE [LARGE SCALE GENOMIC DNA]</scope>
    <source>
        <strain evidence="4">DSM 100886 HEG_-6_39</strain>
    </source>
</reference>
<dbReference type="KEGG" id="abac:LuPra_01943"/>
<keyword evidence="2" id="KW-1133">Transmembrane helix</keyword>
<dbReference type="PATRIC" id="fig|1813736.3.peg.2040"/>
<feature type="transmembrane region" description="Helical" evidence="2">
    <location>
        <begin position="60"/>
        <end position="81"/>
    </location>
</feature>
<dbReference type="Proteomes" id="UP000076079">
    <property type="component" value="Chromosome"/>
</dbReference>
<name>A0A143PLT5_LUTPR</name>
<feature type="coiled-coil region" evidence="1">
    <location>
        <begin position="224"/>
        <end position="266"/>
    </location>
</feature>
<evidence type="ECO:0000313" key="3">
    <source>
        <dbReference type="EMBL" id="AMY08739.1"/>
    </source>
</evidence>
<reference evidence="3 4" key="1">
    <citation type="journal article" date="2016" name="Genome Announc.">
        <title>First Complete Genome Sequence of a Subdivision 6 Acidobacterium Strain.</title>
        <authorList>
            <person name="Huang S."/>
            <person name="Vieira S."/>
            <person name="Bunk B."/>
            <person name="Riedel T."/>
            <person name="Sproer C."/>
            <person name="Overmann J."/>
        </authorList>
    </citation>
    <scope>NUCLEOTIDE SEQUENCE [LARGE SCALE GENOMIC DNA]</scope>
    <source>
        <strain evidence="4">DSM 100886 HEG_-6_39</strain>
    </source>
</reference>
<feature type="transmembrane region" description="Helical" evidence="2">
    <location>
        <begin position="151"/>
        <end position="171"/>
    </location>
</feature>
<dbReference type="PANTHER" id="PTHR41386:SF1">
    <property type="entry name" value="MEMBRANE PROTEIN"/>
    <property type="match status" value="1"/>
</dbReference>
<protein>
    <submittedName>
        <fullName evidence="3">Putative membrane protein</fullName>
    </submittedName>
</protein>
<keyword evidence="1" id="KW-0175">Coiled coil</keyword>
<proteinExistence type="predicted"/>
<dbReference type="Pfam" id="PF06210">
    <property type="entry name" value="DUF1003"/>
    <property type="match status" value="1"/>
</dbReference>
<dbReference type="GO" id="GO:0005886">
    <property type="term" value="C:plasma membrane"/>
    <property type="evidence" value="ECO:0007669"/>
    <property type="project" value="UniProtKB-SubCell"/>
</dbReference>
<dbReference type="PANTHER" id="PTHR41386">
    <property type="entry name" value="INTEGRAL MEMBRANE PROTEIN-RELATED"/>
    <property type="match status" value="1"/>
</dbReference>
<feature type="transmembrane region" description="Helical" evidence="2">
    <location>
        <begin position="29"/>
        <end position="48"/>
    </location>
</feature>
<dbReference type="RefSeq" id="WP_110170551.1">
    <property type="nucleotide sequence ID" value="NZ_CP015136.1"/>
</dbReference>
<keyword evidence="2" id="KW-0812">Transmembrane</keyword>
<accession>A0A143PLT5</accession>
<dbReference type="EMBL" id="CP015136">
    <property type="protein sequence ID" value="AMY08739.1"/>
    <property type="molecule type" value="Genomic_DNA"/>
</dbReference>
<dbReference type="STRING" id="1855912.LuPra_01943"/>
<evidence type="ECO:0000256" key="1">
    <source>
        <dbReference type="SAM" id="Coils"/>
    </source>
</evidence>
<keyword evidence="4" id="KW-1185">Reference proteome</keyword>
<evidence type="ECO:0000313" key="4">
    <source>
        <dbReference type="Proteomes" id="UP000076079"/>
    </source>
</evidence>
<keyword evidence="2" id="KW-0472">Membrane</keyword>
<gene>
    <name evidence="3" type="ORF">LuPra_01943</name>
</gene>
<evidence type="ECO:0000256" key="2">
    <source>
        <dbReference type="SAM" id="Phobius"/>
    </source>
</evidence>
<dbReference type="InterPro" id="IPR010406">
    <property type="entry name" value="DUF1003"/>
</dbReference>
<organism evidence="3 4">
    <name type="scientific">Luteitalea pratensis</name>
    <dbReference type="NCBI Taxonomy" id="1855912"/>
    <lineage>
        <taxon>Bacteria</taxon>
        <taxon>Pseudomonadati</taxon>
        <taxon>Acidobacteriota</taxon>
        <taxon>Vicinamibacteria</taxon>
        <taxon>Vicinamibacterales</taxon>
        <taxon>Vicinamibacteraceae</taxon>
        <taxon>Luteitalea</taxon>
    </lineage>
</organism>